<accession>A0A382B810</accession>
<proteinExistence type="predicted"/>
<dbReference type="EMBL" id="UINC01028634">
    <property type="protein sequence ID" value="SVB09960.1"/>
    <property type="molecule type" value="Genomic_DNA"/>
</dbReference>
<evidence type="ECO:0000313" key="1">
    <source>
        <dbReference type="EMBL" id="SVB09960.1"/>
    </source>
</evidence>
<organism evidence="1">
    <name type="scientific">marine metagenome</name>
    <dbReference type="NCBI Taxonomy" id="408172"/>
    <lineage>
        <taxon>unclassified sequences</taxon>
        <taxon>metagenomes</taxon>
        <taxon>ecological metagenomes</taxon>
    </lineage>
</organism>
<protein>
    <submittedName>
        <fullName evidence="1">Uncharacterized protein</fullName>
    </submittedName>
</protein>
<dbReference type="AlphaFoldDB" id="A0A382B810"/>
<gene>
    <name evidence="1" type="ORF">METZ01_LOCUS162814</name>
</gene>
<sequence>CDSGINLYLPLPEGPQPILVENSFAAE</sequence>
<feature type="non-terminal residue" evidence="1">
    <location>
        <position position="1"/>
    </location>
</feature>
<reference evidence="1" key="1">
    <citation type="submission" date="2018-05" db="EMBL/GenBank/DDBJ databases">
        <authorList>
            <person name="Lanie J.A."/>
            <person name="Ng W.-L."/>
            <person name="Kazmierczak K.M."/>
            <person name="Andrzejewski T.M."/>
            <person name="Davidsen T.M."/>
            <person name="Wayne K.J."/>
            <person name="Tettelin H."/>
            <person name="Glass J.I."/>
            <person name="Rusch D."/>
            <person name="Podicherti R."/>
            <person name="Tsui H.-C.T."/>
            <person name="Winkler M.E."/>
        </authorList>
    </citation>
    <scope>NUCLEOTIDE SEQUENCE</scope>
</reference>
<name>A0A382B810_9ZZZZ</name>